<organism evidence="1 2">
    <name type="scientific">Bacillus aerolatus</name>
    <dbReference type="NCBI Taxonomy" id="2653354"/>
    <lineage>
        <taxon>Bacteria</taxon>
        <taxon>Bacillati</taxon>
        <taxon>Bacillota</taxon>
        <taxon>Bacilli</taxon>
        <taxon>Bacillales</taxon>
        <taxon>Bacillaceae</taxon>
        <taxon>Bacillus</taxon>
    </lineage>
</organism>
<dbReference type="EMBL" id="WEIO01000001">
    <property type="protein sequence ID" value="KAB7708845.1"/>
    <property type="molecule type" value="Genomic_DNA"/>
</dbReference>
<evidence type="ECO:0008006" key="3">
    <source>
        <dbReference type="Google" id="ProtNLM"/>
    </source>
</evidence>
<gene>
    <name evidence="1" type="ORF">F9802_01485</name>
</gene>
<dbReference type="InterPro" id="IPR025546">
    <property type="entry name" value="YqzH"/>
</dbReference>
<name>A0A6I1FJM0_9BACI</name>
<protein>
    <recommendedName>
        <fullName evidence="3">YqzH-like protein</fullName>
    </recommendedName>
</protein>
<reference evidence="1 2" key="1">
    <citation type="submission" date="2019-10" db="EMBL/GenBank/DDBJ databases">
        <title>Bacillus aerolatum sp. nov., isolated from bioaerosol of sport playgrounds.</title>
        <authorList>
            <person name="Chen P."/>
            <person name="Zhang G."/>
        </authorList>
    </citation>
    <scope>NUCLEOTIDE SEQUENCE [LARGE SCALE GENOMIC DNA]</scope>
    <source>
        <strain evidence="1 2">CX253</strain>
    </source>
</reference>
<proteinExistence type="predicted"/>
<dbReference type="AlphaFoldDB" id="A0A6I1FJM0"/>
<dbReference type="Proteomes" id="UP000429595">
    <property type="component" value="Unassembled WGS sequence"/>
</dbReference>
<keyword evidence="2" id="KW-1185">Reference proteome</keyword>
<dbReference type="RefSeq" id="WP_152149372.1">
    <property type="nucleotide sequence ID" value="NZ_WEIO01000001.1"/>
</dbReference>
<evidence type="ECO:0000313" key="2">
    <source>
        <dbReference type="Proteomes" id="UP000429595"/>
    </source>
</evidence>
<sequence length="59" mass="7105">MYKKMIKHCLMQYDFEAEGQEAENIYKEIIHRVQKRQAADDGELYELIEDEVYEFITSA</sequence>
<evidence type="ECO:0000313" key="1">
    <source>
        <dbReference type="EMBL" id="KAB7708845.1"/>
    </source>
</evidence>
<accession>A0A6I1FJM0</accession>
<comment type="caution">
    <text evidence="1">The sequence shown here is derived from an EMBL/GenBank/DDBJ whole genome shotgun (WGS) entry which is preliminary data.</text>
</comment>
<dbReference type="Pfam" id="PF14164">
    <property type="entry name" value="YqzH"/>
    <property type="match status" value="1"/>
</dbReference>